<evidence type="ECO:0000313" key="7">
    <source>
        <dbReference type="EMBL" id="VUD71149.1"/>
    </source>
</evidence>
<keyword evidence="1" id="KW-1003">Cell membrane</keyword>
<dbReference type="PANTHER" id="PTHR41164:SF1">
    <property type="entry name" value="CURLI PRODUCTION ASSEMBLY_TRANSPORT COMPONENT CSGG"/>
    <property type="match status" value="1"/>
</dbReference>
<dbReference type="GO" id="GO:0030288">
    <property type="term" value="C:outer membrane-bounded periplasmic space"/>
    <property type="evidence" value="ECO:0007669"/>
    <property type="project" value="InterPro"/>
</dbReference>
<keyword evidence="2 6" id="KW-0732">Signal</keyword>
<keyword evidence="5" id="KW-0449">Lipoprotein</keyword>
<evidence type="ECO:0000256" key="5">
    <source>
        <dbReference type="ARBA" id="ARBA00023288"/>
    </source>
</evidence>
<keyword evidence="4" id="KW-0564">Palmitate</keyword>
<evidence type="ECO:0000256" key="1">
    <source>
        <dbReference type="ARBA" id="ARBA00022475"/>
    </source>
</evidence>
<feature type="signal peptide" evidence="6">
    <location>
        <begin position="1"/>
        <end position="22"/>
    </location>
</feature>
<organism evidence="7 8">
    <name type="scientific">Methylobacterium symbioticum</name>
    <dbReference type="NCBI Taxonomy" id="2584084"/>
    <lineage>
        <taxon>Bacteria</taxon>
        <taxon>Pseudomonadati</taxon>
        <taxon>Pseudomonadota</taxon>
        <taxon>Alphaproteobacteria</taxon>
        <taxon>Hyphomicrobiales</taxon>
        <taxon>Methylobacteriaceae</taxon>
        <taxon>Methylobacterium</taxon>
    </lineage>
</organism>
<name>A0A509ECF7_9HYPH</name>
<dbReference type="Pfam" id="PF03783">
    <property type="entry name" value="CsgG"/>
    <property type="match status" value="1"/>
</dbReference>
<proteinExistence type="predicted"/>
<keyword evidence="8" id="KW-1185">Reference proteome</keyword>
<keyword evidence="3" id="KW-0472">Membrane</keyword>
<dbReference type="Proteomes" id="UP000410984">
    <property type="component" value="Unassembled WGS sequence"/>
</dbReference>
<gene>
    <name evidence="7" type="primary">csgG</name>
    <name evidence="7" type="ORF">MET9862_01725</name>
</gene>
<accession>A0A509ECF7</accession>
<dbReference type="PROSITE" id="PS51257">
    <property type="entry name" value="PROKAR_LIPOPROTEIN"/>
    <property type="match status" value="1"/>
</dbReference>
<dbReference type="OrthoDB" id="1110708at2"/>
<reference evidence="7 8" key="1">
    <citation type="submission" date="2019-06" db="EMBL/GenBank/DDBJ databases">
        <authorList>
            <person name="Rodrigo-Torres L."/>
            <person name="Arahal R. D."/>
            <person name="Lucena T."/>
        </authorList>
    </citation>
    <scope>NUCLEOTIDE SEQUENCE [LARGE SCALE GENOMIC DNA]</scope>
    <source>
        <strain evidence="7 8">SB0023/3</strain>
    </source>
</reference>
<sequence length="309" mass="32566">MLNVVKHTAAAGLLSCALSACIATTGSVLDPATQPATLVPLTKTGVILDKLPPPVQPLDVAVYSFPDLTGQNKPNDNFAEFSRATTQGGAPILMDVLVKAGGGRWFNVVERNELASLLQERQIIQNTRTAVEGPKAKGLPPLRFAGIALQGGIVGYDSNETTGGIGANYLGIGANTQYRQDIVTVALRAVSVQTGRVMASVTTTKTIYSVLVNGTVFRFAAVDQLLQAEAGFTKNSPTTLAVREGIQLAVYSLIFEGARNRLWRFKDAEAGEAFLRALDEQRRAVDFTIGPADAPEAAAPAGTVVVAKS</sequence>
<evidence type="ECO:0000256" key="4">
    <source>
        <dbReference type="ARBA" id="ARBA00023139"/>
    </source>
</evidence>
<evidence type="ECO:0000256" key="2">
    <source>
        <dbReference type="ARBA" id="ARBA00022729"/>
    </source>
</evidence>
<protein>
    <submittedName>
        <fullName evidence="7">Curli production assembly/transport component CsgG</fullName>
    </submittedName>
</protein>
<evidence type="ECO:0000313" key="8">
    <source>
        <dbReference type="Proteomes" id="UP000410984"/>
    </source>
</evidence>
<dbReference type="AlphaFoldDB" id="A0A509ECF7"/>
<dbReference type="PANTHER" id="PTHR41164">
    <property type="entry name" value="CURLI PRODUCTION ASSEMBLY/TRANSPORT COMPONENT CSGG"/>
    <property type="match status" value="1"/>
</dbReference>
<evidence type="ECO:0000256" key="6">
    <source>
        <dbReference type="SAM" id="SignalP"/>
    </source>
</evidence>
<dbReference type="RefSeq" id="WP_142582619.1">
    <property type="nucleotide sequence ID" value="NZ_CABFPH010000017.1"/>
</dbReference>
<dbReference type="InterPro" id="IPR005534">
    <property type="entry name" value="Curli_assmbl/transp-comp_CsgG"/>
</dbReference>
<dbReference type="Gene3D" id="3.40.50.10610">
    <property type="entry name" value="ABC-type transport auxiliary lipoprotein component"/>
    <property type="match status" value="2"/>
</dbReference>
<feature type="chain" id="PRO_5021356854" evidence="6">
    <location>
        <begin position="23"/>
        <end position="309"/>
    </location>
</feature>
<dbReference type="EMBL" id="CABFPH010000017">
    <property type="protein sequence ID" value="VUD71149.1"/>
    <property type="molecule type" value="Genomic_DNA"/>
</dbReference>
<evidence type="ECO:0000256" key="3">
    <source>
        <dbReference type="ARBA" id="ARBA00023136"/>
    </source>
</evidence>